<dbReference type="STRING" id="1314781.A0A165G8T5"/>
<dbReference type="Gene3D" id="3.10.310.10">
    <property type="entry name" value="Diaminopimelate Epimerase, Chain A, domain 1"/>
    <property type="match status" value="2"/>
</dbReference>
<keyword evidence="2" id="KW-0413">Isomerase</keyword>
<accession>A0A165G8T5</accession>
<evidence type="ECO:0000313" key="5">
    <source>
        <dbReference type="Proteomes" id="UP000077266"/>
    </source>
</evidence>
<evidence type="ECO:0000313" key="4">
    <source>
        <dbReference type="EMBL" id="KZV90155.1"/>
    </source>
</evidence>
<proteinExistence type="inferred from homology"/>
<protein>
    <submittedName>
        <fullName evidence="4">Diaminopimelate epimerase-like protein</fullName>
    </submittedName>
</protein>
<dbReference type="PIRSF" id="PIRSF016184">
    <property type="entry name" value="PhzC_PhzF"/>
    <property type="match status" value="1"/>
</dbReference>
<dbReference type="SUPFAM" id="SSF54506">
    <property type="entry name" value="Diaminopimelate epimerase-like"/>
    <property type="match status" value="1"/>
</dbReference>
<dbReference type="FunCoup" id="A0A165G8T5">
    <property type="interactions" value="436"/>
</dbReference>
<dbReference type="GO" id="GO:0016853">
    <property type="term" value="F:isomerase activity"/>
    <property type="evidence" value="ECO:0007669"/>
    <property type="project" value="UniProtKB-KW"/>
</dbReference>
<dbReference type="Proteomes" id="UP000077266">
    <property type="component" value="Unassembled WGS sequence"/>
</dbReference>
<evidence type="ECO:0000256" key="3">
    <source>
        <dbReference type="PIRSR" id="PIRSR016184-1"/>
    </source>
</evidence>
<dbReference type="OrthoDB" id="75169at2759"/>
<reference evidence="4 5" key="1">
    <citation type="journal article" date="2016" name="Mol. Biol. Evol.">
        <title>Comparative Genomics of Early-Diverging Mushroom-Forming Fungi Provides Insights into the Origins of Lignocellulose Decay Capabilities.</title>
        <authorList>
            <person name="Nagy L.G."/>
            <person name="Riley R."/>
            <person name="Tritt A."/>
            <person name="Adam C."/>
            <person name="Daum C."/>
            <person name="Floudas D."/>
            <person name="Sun H."/>
            <person name="Yadav J.S."/>
            <person name="Pangilinan J."/>
            <person name="Larsson K.H."/>
            <person name="Matsuura K."/>
            <person name="Barry K."/>
            <person name="Labutti K."/>
            <person name="Kuo R."/>
            <person name="Ohm R.A."/>
            <person name="Bhattacharya S.S."/>
            <person name="Shirouzu T."/>
            <person name="Yoshinaga Y."/>
            <person name="Martin F.M."/>
            <person name="Grigoriev I.V."/>
            <person name="Hibbett D.S."/>
        </authorList>
    </citation>
    <scope>NUCLEOTIDE SEQUENCE [LARGE SCALE GENOMIC DNA]</scope>
    <source>
        <strain evidence="4 5">HHB12029</strain>
    </source>
</reference>
<evidence type="ECO:0000256" key="2">
    <source>
        <dbReference type="ARBA" id="ARBA00023235"/>
    </source>
</evidence>
<gene>
    <name evidence="4" type="ORF">EXIGLDRAFT_617293</name>
</gene>
<dbReference type="EMBL" id="KV426055">
    <property type="protein sequence ID" value="KZV90155.1"/>
    <property type="molecule type" value="Genomic_DNA"/>
</dbReference>
<comment type="similarity">
    <text evidence="1">Belongs to the PhzF family.</text>
</comment>
<organism evidence="4 5">
    <name type="scientific">Exidia glandulosa HHB12029</name>
    <dbReference type="NCBI Taxonomy" id="1314781"/>
    <lineage>
        <taxon>Eukaryota</taxon>
        <taxon>Fungi</taxon>
        <taxon>Dikarya</taxon>
        <taxon>Basidiomycota</taxon>
        <taxon>Agaricomycotina</taxon>
        <taxon>Agaricomycetes</taxon>
        <taxon>Auriculariales</taxon>
        <taxon>Exidiaceae</taxon>
        <taxon>Exidia</taxon>
    </lineage>
</organism>
<dbReference type="InterPro" id="IPR003719">
    <property type="entry name" value="Phenazine_PhzF-like"/>
</dbReference>
<feature type="active site" evidence="3">
    <location>
        <position position="51"/>
    </location>
</feature>
<sequence>MAPFELSYTIVDAFTGHVFAGNPAAVIVLPKDHTLPDATLQLIAREFNLSETAFLSPTDESDVFGLRWFTPALEVPLCGHATLASAHVLLTTVAAESKRIVFKTRWSGELIASRADNGKIELEFPAGVCEPESDELKTKAGETLKKALALDVAPVIHFVGGAPGPSFQGYLLIHVDDSIDLANLKVDSSILTAELNPPYWLQILTNTPQGEHHFVSRVFATGSGVPEDPVTGSAHCMLATYWTQKLGISGELRARQVSQRGGNVDVEWVRESERVKIRGEAVVAAKGILLVPL</sequence>
<name>A0A165G8T5_EXIGL</name>
<dbReference type="PANTHER" id="PTHR13774:SF17">
    <property type="entry name" value="PHENAZINE BIOSYNTHESIS-LIKE DOMAIN-CONTAINING PROTEIN"/>
    <property type="match status" value="1"/>
</dbReference>
<dbReference type="PANTHER" id="PTHR13774">
    <property type="entry name" value="PHENAZINE BIOSYNTHESIS PROTEIN"/>
    <property type="match status" value="1"/>
</dbReference>
<dbReference type="AlphaFoldDB" id="A0A165G8T5"/>
<dbReference type="Pfam" id="PF02567">
    <property type="entry name" value="PhzC-PhzF"/>
    <property type="match status" value="1"/>
</dbReference>
<keyword evidence="5" id="KW-1185">Reference proteome</keyword>
<dbReference type="InParanoid" id="A0A165G8T5"/>
<dbReference type="NCBIfam" id="TIGR00654">
    <property type="entry name" value="PhzF_family"/>
    <property type="match status" value="1"/>
</dbReference>
<dbReference type="GO" id="GO:0005737">
    <property type="term" value="C:cytoplasm"/>
    <property type="evidence" value="ECO:0007669"/>
    <property type="project" value="TreeGrafter"/>
</dbReference>
<evidence type="ECO:0000256" key="1">
    <source>
        <dbReference type="ARBA" id="ARBA00008270"/>
    </source>
</evidence>